<name>S8BZ86_9LAMI</name>
<dbReference type="EMBL" id="AUSU01010192">
    <property type="protein sequence ID" value="EPS57471.1"/>
    <property type="molecule type" value="Genomic_DNA"/>
</dbReference>
<protein>
    <submittedName>
        <fullName evidence="1">Uncharacterized protein</fullName>
    </submittedName>
</protein>
<dbReference type="Proteomes" id="UP000015453">
    <property type="component" value="Unassembled WGS sequence"/>
</dbReference>
<proteinExistence type="predicted"/>
<keyword evidence="2" id="KW-1185">Reference proteome</keyword>
<dbReference type="OrthoDB" id="1934352at2759"/>
<reference evidence="1 2" key="1">
    <citation type="journal article" date="2013" name="BMC Genomics">
        <title>The miniature genome of a carnivorous plant Genlisea aurea contains a low number of genes and short non-coding sequences.</title>
        <authorList>
            <person name="Leushkin E.V."/>
            <person name="Sutormin R.A."/>
            <person name="Nabieva E.R."/>
            <person name="Penin A.A."/>
            <person name="Kondrashov A.S."/>
            <person name="Logacheva M.D."/>
        </authorList>
    </citation>
    <scope>NUCLEOTIDE SEQUENCE [LARGE SCALE GENOMIC DNA]</scope>
</reference>
<organism evidence="1 2">
    <name type="scientific">Genlisea aurea</name>
    <dbReference type="NCBI Taxonomy" id="192259"/>
    <lineage>
        <taxon>Eukaryota</taxon>
        <taxon>Viridiplantae</taxon>
        <taxon>Streptophyta</taxon>
        <taxon>Embryophyta</taxon>
        <taxon>Tracheophyta</taxon>
        <taxon>Spermatophyta</taxon>
        <taxon>Magnoliopsida</taxon>
        <taxon>eudicotyledons</taxon>
        <taxon>Gunneridae</taxon>
        <taxon>Pentapetalae</taxon>
        <taxon>asterids</taxon>
        <taxon>lamiids</taxon>
        <taxon>Lamiales</taxon>
        <taxon>Lentibulariaceae</taxon>
        <taxon>Genlisea</taxon>
    </lineage>
</organism>
<evidence type="ECO:0000313" key="1">
    <source>
        <dbReference type="EMBL" id="EPS57471.1"/>
    </source>
</evidence>
<accession>S8BZ86</accession>
<gene>
    <name evidence="1" type="ORF">M569_17347</name>
</gene>
<comment type="caution">
    <text evidence="1">The sequence shown here is derived from an EMBL/GenBank/DDBJ whole genome shotgun (WGS) entry which is preliminary data.</text>
</comment>
<evidence type="ECO:0000313" key="2">
    <source>
        <dbReference type="Proteomes" id="UP000015453"/>
    </source>
</evidence>
<dbReference type="AlphaFoldDB" id="S8BZ86"/>
<feature type="non-terminal residue" evidence="1">
    <location>
        <position position="1"/>
    </location>
</feature>
<feature type="non-terminal residue" evidence="1">
    <location>
        <position position="67"/>
    </location>
</feature>
<sequence length="67" mass="7754">LQKPLQKLTEDDIAQLTREDCRRYLKEKGMRRPSWNKSQAIQQVIMLKSLLETAPDSATVSGKRLQI</sequence>